<reference evidence="2 3" key="1">
    <citation type="journal article" date="2021" name="Elife">
        <title>Chloroplast acquisition without the gene transfer in kleptoplastic sea slugs, Plakobranchus ocellatus.</title>
        <authorList>
            <person name="Maeda T."/>
            <person name="Takahashi S."/>
            <person name="Yoshida T."/>
            <person name="Shimamura S."/>
            <person name="Takaki Y."/>
            <person name="Nagai Y."/>
            <person name="Toyoda A."/>
            <person name="Suzuki Y."/>
            <person name="Arimoto A."/>
            <person name="Ishii H."/>
            <person name="Satoh N."/>
            <person name="Nishiyama T."/>
            <person name="Hasebe M."/>
            <person name="Maruyama T."/>
            <person name="Minagawa J."/>
            <person name="Obokata J."/>
            <person name="Shigenobu S."/>
        </authorList>
    </citation>
    <scope>NUCLEOTIDE SEQUENCE [LARGE SCALE GENOMIC DNA]</scope>
</reference>
<proteinExistence type="predicted"/>
<comment type="caution">
    <text evidence="2">The sequence shown here is derived from an EMBL/GenBank/DDBJ whole genome shotgun (WGS) entry which is preliminary data.</text>
</comment>
<evidence type="ECO:0000313" key="3">
    <source>
        <dbReference type="Proteomes" id="UP000735302"/>
    </source>
</evidence>
<dbReference type="AlphaFoldDB" id="A0AAV3ZVB6"/>
<gene>
    <name evidence="2" type="ORF">PoB_002512700</name>
</gene>
<sequence length="107" mass="11972">MANIRIKESGLTEVFEKRITADNRRNRVVGSNRTSLTAEAISDEVGTVPAKKLCKQSQTIGLIPATKGLRKHAKPKNNTNWEKKHPRKPQNKILQFIIGKPKTSAKD</sequence>
<evidence type="ECO:0000313" key="2">
    <source>
        <dbReference type="EMBL" id="GFN98621.1"/>
    </source>
</evidence>
<feature type="region of interest" description="Disordered" evidence="1">
    <location>
        <begin position="69"/>
        <end position="89"/>
    </location>
</feature>
<dbReference type="EMBL" id="BLXT01002861">
    <property type="protein sequence ID" value="GFN98621.1"/>
    <property type="molecule type" value="Genomic_DNA"/>
</dbReference>
<keyword evidence="3" id="KW-1185">Reference proteome</keyword>
<organism evidence="2 3">
    <name type="scientific">Plakobranchus ocellatus</name>
    <dbReference type="NCBI Taxonomy" id="259542"/>
    <lineage>
        <taxon>Eukaryota</taxon>
        <taxon>Metazoa</taxon>
        <taxon>Spiralia</taxon>
        <taxon>Lophotrochozoa</taxon>
        <taxon>Mollusca</taxon>
        <taxon>Gastropoda</taxon>
        <taxon>Heterobranchia</taxon>
        <taxon>Euthyneura</taxon>
        <taxon>Panpulmonata</taxon>
        <taxon>Sacoglossa</taxon>
        <taxon>Placobranchoidea</taxon>
        <taxon>Plakobranchidae</taxon>
        <taxon>Plakobranchus</taxon>
    </lineage>
</organism>
<accession>A0AAV3ZVB6</accession>
<evidence type="ECO:0000256" key="1">
    <source>
        <dbReference type="SAM" id="MobiDB-lite"/>
    </source>
</evidence>
<name>A0AAV3ZVB6_9GAST</name>
<protein>
    <submittedName>
        <fullName evidence="2">Uncharacterized protein</fullName>
    </submittedName>
</protein>
<dbReference type="Proteomes" id="UP000735302">
    <property type="component" value="Unassembled WGS sequence"/>
</dbReference>